<dbReference type="NCBIfam" id="TIGR01730">
    <property type="entry name" value="RND_mfp"/>
    <property type="match status" value="1"/>
</dbReference>
<dbReference type="Proteomes" id="UP000181901">
    <property type="component" value="Unassembled WGS sequence"/>
</dbReference>
<keyword evidence="3" id="KW-0813">Transport</keyword>
<dbReference type="Gene3D" id="1.10.287.470">
    <property type="entry name" value="Helix hairpin bin"/>
    <property type="match status" value="1"/>
</dbReference>
<gene>
    <name evidence="7" type="primary">mdtA_5</name>
    <name evidence="7" type="ORF">BerOc1_02828</name>
</gene>
<evidence type="ECO:0000256" key="3">
    <source>
        <dbReference type="ARBA" id="ARBA00022448"/>
    </source>
</evidence>
<dbReference type="Gene3D" id="2.40.50.100">
    <property type="match status" value="1"/>
</dbReference>
<evidence type="ECO:0000256" key="2">
    <source>
        <dbReference type="ARBA" id="ARBA00009477"/>
    </source>
</evidence>
<dbReference type="InterPro" id="IPR006143">
    <property type="entry name" value="RND_pump_MFP"/>
</dbReference>
<evidence type="ECO:0000259" key="5">
    <source>
        <dbReference type="Pfam" id="PF25917"/>
    </source>
</evidence>
<dbReference type="InterPro" id="IPR058624">
    <property type="entry name" value="MdtA-like_HH"/>
</dbReference>
<dbReference type="RefSeq" id="WP_242653008.1">
    <property type="nucleotide sequence ID" value="NZ_LKAQ01000004.1"/>
</dbReference>
<dbReference type="PROSITE" id="PS51257">
    <property type="entry name" value="PROKAR_LIPOPROTEIN"/>
    <property type="match status" value="1"/>
</dbReference>
<evidence type="ECO:0000313" key="7">
    <source>
        <dbReference type="EMBL" id="OIQ50886.1"/>
    </source>
</evidence>
<evidence type="ECO:0000256" key="1">
    <source>
        <dbReference type="ARBA" id="ARBA00004196"/>
    </source>
</evidence>
<dbReference type="InterPro" id="IPR058627">
    <property type="entry name" value="MdtA-like_C"/>
</dbReference>
<comment type="caution">
    <text evidence="7">The sequence shown here is derived from an EMBL/GenBank/DDBJ whole genome shotgun (WGS) entry which is preliminary data.</text>
</comment>
<evidence type="ECO:0000313" key="8">
    <source>
        <dbReference type="Proteomes" id="UP000181901"/>
    </source>
</evidence>
<dbReference type="Pfam" id="PF25967">
    <property type="entry name" value="RND-MFP_C"/>
    <property type="match status" value="1"/>
</dbReference>
<dbReference type="Pfam" id="PF25876">
    <property type="entry name" value="HH_MFP_RND"/>
    <property type="match status" value="1"/>
</dbReference>
<comment type="similarity">
    <text evidence="2">Belongs to the membrane fusion protein (MFP) (TC 8.A.1) family.</text>
</comment>
<protein>
    <submittedName>
        <fullName evidence="7">Multidrug resistance protein MdtA</fullName>
    </submittedName>
</protein>
<dbReference type="PANTHER" id="PTHR30469">
    <property type="entry name" value="MULTIDRUG RESISTANCE PROTEIN MDTA"/>
    <property type="match status" value="1"/>
</dbReference>
<evidence type="ECO:0000259" key="6">
    <source>
        <dbReference type="Pfam" id="PF25967"/>
    </source>
</evidence>
<dbReference type="Pfam" id="PF25917">
    <property type="entry name" value="BSH_RND"/>
    <property type="match status" value="1"/>
</dbReference>
<dbReference type="Gene3D" id="2.40.420.20">
    <property type="match status" value="1"/>
</dbReference>
<accession>A0A1J5MWH7</accession>
<dbReference type="GO" id="GO:0015562">
    <property type="term" value="F:efflux transmembrane transporter activity"/>
    <property type="evidence" value="ECO:0007669"/>
    <property type="project" value="TreeGrafter"/>
</dbReference>
<organism evidence="7 8">
    <name type="scientific">Pseudodesulfovibrio hydrargyri</name>
    <dbReference type="NCBI Taxonomy" id="2125990"/>
    <lineage>
        <taxon>Bacteria</taxon>
        <taxon>Pseudomonadati</taxon>
        <taxon>Thermodesulfobacteriota</taxon>
        <taxon>Desulfovibrionia</taxon>
        <taxon>Desulfovibrionales</taxon>
        <taxon>Desulfovibrionaceae</taxon>
    </lineage>
</organism>
<dbReference type="GO" id="GO:1990281">
    <property type="term" value="C:efflux pump complex"/>
    <property type="evidence" value="ECO:0007669"/>
    <property type="project" value="TreeGrafter"/>
</dbReference>
<evidence type="ECO:0000259" key="4">
    <source>
        <dbReference type="Pfam" id="PF25876"/>
    </source>
</evidence>
<feature type="domain" description="Multidrug resistance protein MdtA-like C-terminal permuted SH3" evidence="6">
    <location>
        <begin position="293"/>
        <end position="352"/>
    </location>
</feature>
<proteinExistence type="inferred from homology"/>
<dbReference type="InterPro" id="IPR058625">
    <property type="entry name" value="MdtA-like_BSH"/>
</dbReference>
<keyword evidence="8" id="KW-1185">Reference proteome</keyword>
<feature type="domain" description="Multidrug resistance protein MdtA-like alpha-helical hairpin" evidence="4">
    <location>
        <begin position="99"/>
        <end position="167"/>
    </location>
</feature>
<dbReference type="SUPFAM" id="SSF111369">
    <property type="entry name" value="HlyD-like secretion proteins"/>
    <property type="match status" value="1"/>
</dbReference>
<dbReference type="AlphaFoldDB" id="A0A1J5MWH7"/>
<comment type="subcellular location">
    <subcellularLocation>
        <location evidence="1">Cell envelope</location>
    </subcellularLocation>
</comment>
<dbReference type="PANTHER" id="PTHR30469:SF20">
    <property type="entry name" value="EFFLUX RND TRANSPORTER PERIPLASMIC ADAPTOR SUBUNIT"/>
    <property type="match status" value="1"/>
</dbReference>
<dbReference type="Gene3D" id="2.40.30.170">
    <property type="match status" value="1"/>
</dbReference>
<reference evidence="7 8" key="1">
    <citation type="submission" date="2015-09" db="EMBL/GenBank/DDBJ databases">
        <title>Genome of Desulfovibrio dechloracetivorans BerOc1, a mercury methylating strain isolated from highly hydrocarbons and metals contaminated coastal sediments.</title>
        <authorList>
            <person name="Goni Urriza M."/>
            <person name="Gassie C."/>
            <person name="Bouchez O."/>
            <person name="Klopp C."/>
            <person name="Ranchou-Peyruse A."/>
            <person name="Remy G."/>
        </authorList>
    </citation>
    <scope>NUCLEOTIDE SEQUENCE [LARGE SCALE GENOMIC DNA]</scope>
    <source>
        <strain evidence="7 8">BerOc1</strain>
    </source>
</reference>
<sequence length="372" mass="40755">MMKNIVLILALTIFVAGCGDGEKVVKPEAVRPVRVFTTDGTVQLDSRTYPGKVKASKEATLAFRLSGEVVELKVNEGDFVRKGQLIAMLDQRDYRAAVADYEAQLVGARSTLREAKLNIQRNSTLLQEKIVSQSTFDTAQSNYETSRARVLSLEQTLRRAKLNLLYTELTAPFDGVVARRYISNHEFVQAQESIVDLEDISSLDIVVDVPENVWVRAFSEGDKEKSSNIASFESLPGKTFPLRLKEYQTNSDPGTQTYKVTLTIDDAEESGVYPGMTAEISGVMQGPGADTSVSVPFHAIVGDAKGEKYVWILNKDNTVSKREVVLGRISDLGMALVTSGLTPGETLVSAGVNYLHEGQKVETLKGRIGGRQ</sequence>
<dbReference type="EMBL" id="LKAQ01000004">
    <property type="protein sequence ID" value="OIQ50886.1"/>
    <property type="molecule type" value="Genomic_DNA"/>
</dbReference>
<feature type="domain" description="Multidrug resistance protein MdtA-like barrel-sandwich hybrid" evidence="5">
    <location>
        <begin position="59"/>
        <end position="191"/>
    </location>
</feature>
<name>A0A1J5MWH7_9BACT</name>